<evidence type="ECO:0000313" key="2">
    <source>
        <dbReference type="Proteomes" id="UP000030625"/>
    </source>
</evidence>
<proteinExistence type="predicted"/>
<dbReference type="EMBL" id="CP007456">
    <property type="protein sequence ID" value="AIZ13742.1"/>
    <property type="molecule type" value="Genomic_DNA"/>
</dbReference>
<protein>
    <submittedName>
        <fullName evidence="1">Uncharacterized protein</fullName>
    </submittedName>
</protein>
<dbReference type="HOGENOM" id="CLU_106180_0_0_11"/>
<dbReference type="Pfam" id="PF20310">
    <property type="entry name" value="HTH_Tnp_2"/>
    <property type="match status" value="1"/>
</dbReference>
<gene>
    <name evidence="1" type="ORF">AH68_00515</name>
</gene>
<dbReference type="Proteomes" id="UP000030625">
    <property type="component" value="Chromosome"/>
</dbReference>
<sequence>MVDGKFTAKERAYLASLPAVESVSTSRIRYSDRFRVEAMCRYNAGESPSAIFREAGLDPKLIGYKRVERCIARWKQQERDERRKGKGPANHYLQDVEDDLSIAELQGTTREEETNDLTEADESQNMAAKLAQAQLTINKCDMLIAKQALRIDELERVLRTFIQ</sequence>
<dbReference type="RefSeq" id="WP_039196643.1">
    <property type="nucleotide sequence ID" value="NZ_CP007456.1"/>
</dbReference>
<dbReference type="STRING" id="1447716.AH68_00515"/>
<dbReference type="KEGG" id="bka:AH68_00515"/>
<accession>A0A0A7I0B7</accession>
<dbReference type="AlphaFoldDB" id="A0A0A7I0B7"/>
<name>A0A0A7I0B7_9BIFI</name>
<organism evidence="1 2">
    <name type="scientific">Bifidobacterium catenulatum PV20-2</name>
    <dbReference type="NCBI Taxonomy" id="1447716"/>
    <lineage>
        <taxon>Bacteria</taxon>
        <taxon>Bacillati</taxon>
        <taxon>Actinomycetota</taxon>
        <taxon>Actinomycetes</taxon>
        <taxon>Bifidobacteriales</taxon>
        <taxon>Bifidobacteriaceae</taxon>
        <taxon>Bifidobacterium</taxon>
    </lineage>
</organism>
<dbReference type="InterPro" id="IPR046929">
    <property type="entry name" value="HTH_Tnp"/>
</dbReference>
<reference evidence="1 2" key="1">
    <citation type="journal article" date="2015" name="Genome Announc.">
        <title>Complete and Assembled Genome Sequence of Bifidobacterium kashiwanohense PV20-2, Isolated from the Feces of an Anemic Kenyan Infant.</title>
        <authorList>
            <person name="Vazquez-Gutierrez P."/>
            <person name="Lacroix C."/>
            <person name="Chassard C."/>
            <person name="Klumpp J."/>
            <person name="Jans C."/>
            <person name="Stevens M.J."/>
        </authorList>
    </citation>
    <scope>NUCLEOTIDE SEQUENCE [LARGE SCALE GENOMIC DNA]</scope>
    <source>
        <strain evidence="1 2">PV20-2</strain>
    </source>
</reference>
<evidence type="ECO:0000313" key="1">
    <source>
        <dbReference type="EMBL" id="AIZ13742.1"/>
    </source>
</evidence>
<dbReference type="OrthoDB" id="3231571at2"/>